<dbReference type="SUPFAM" id="SSF48264">
    <property type="entry name" value="Cytochrome P450"/>
    <property type="match status" value="1"/>
</dbReference>
<protein>
    <recommendedName>
        <fullName evidence="8">Cytochrome P450</fullName>
    </recommendedName>
</protein>
<accession>A0ABR1PGL7</accession>
<comment type="similarity">
    <text evidence="1">Belongs to the cytochrome P450 family.</text>
</comment>
<keyword evidence="5" id="KW-0812">Transmembrane</keyword>
<keyword evidence="7" id="KW-1185">Reference proteome</keyword>
<evidence type="ECO:0000256" key="3">
    <source>
        <dbReference type="ARBA" id="ARBA00023002"/>
    </source>
</evidence>
<reference evidence="6 7" key="1">
    <citation type="submission" date="2024-02" db="EMBL/GenBank/DDBJ databases">
        <title>De novo assembly and annotation of 12 fungi associated with fruit tree decline syndrome in Ontario, Canada.</title>
        <authorList>
            <person name="Sulman M."/>
            <person name="Ellouze W."/>
            <person name="Ilyukhin E."/>
        </authorList>
    </citation>
    <scope>NUCLEOTIDE SEQUENCE [LARGE SCALE GENOMIC DNA]</scope>
    <source>
        <strain evidence="6 7">M169</strain>
    </source>
</reference>
<dbReference type="EMBL" id="JAKNSF020000010">
    <property type="protein sequence ID" value="KAK7736372.1"/>
    <property type="molecule type" value="Genomic_DNA"/>
</dbReference>
<name>A0ABR1PGL7_DIAER</name>
<dbReference type="Pfam" id="PF00067">
    <property type="entry name" value="p450"/>
    <property type="match status" value="1"/>
</dbReference>
<dbReference type="PANTHER" id="PTHR46300">
    <property type="entry name" value="P450, PUTATIVE (EUROFUNG)-RELATED-RELATED"/>
    <property type="match status" value="1"/>
</dbReference>
<dbReference type="InterPro" id="IPR050364">
    <property type="entry name" value="Cytochrome_P450_fung"/>
</dbReference>
<dbReference type="PANTHER" id="PTHR46300:SF9">
    <property type="entry name" value="P450, PUTATIVE-RELATED"/>
    <property type="match status" value="1"/>
</dbReference>
<keyword evidence="2" id="KW-0479">Metal-binding</keyword>
<proteinExistence type="inferred from homology"/>
<dbReference type="Gene3D" id="1.10.630.10">
    <property type="entry name" value="Cytochrome P450"/>
    <property type="match status" value="1"/>
</dbReference>
<organism evidence="6 7">
    <name type="scientific">Diaporthe eres</name>
    <name type="common">Phomopsis oblonga</name>
    <dbReference type="NCBI Taxonomy" id="83184"/>
    <lineage>
        <taxon>Eukaryota</taxon>
        <taxon>Fungi</taxon>
        <taxon>Dikarya</taxon>
        <taxon>Ascomycota</taxon>
        <taxon>Pezizomycotina</taxon>
        <taxon>Sordariomycetes</taxon>
        <taxon>Sordariomycetidae</taxon>
        <taxon>Diaporthales</taxon>
        <taxon>Diaporthaceae</taxon>
        <taxon>Diaporthe</taxon>
        <taxon>Diaporthe eres species complex</taxon>
    </lineage>
</organism>
<keyword evidence="3" id="KW-0560">Oxidoreductase</keyword>
<keyword evidence="5" id="KW-0472">Membrane</keyword>
<dbReference type="InterPro" id="IPR001128">
    <property type="entry name" value="Cyt_P450"/>
</dbReference>
<evidence type="ECO:0000313" key="7">
    <source>
        <dbReference type="Proteomes" id="UP001430848"/>
    </source>
</evidence>
<evidence type="ECO:0000256" key="4">
    <source>
        <dbReference type="ARBA" id="ARBA00023004"/>
    </source>
</evidence>
<evidence type="ECO:0000256" key="1">
    <source>
        <dbReference type="ARBA" id="ARBA00010617"/>
    </source>
</evidence>
<evidence type="ECO:0008006" key="8">
    <source>
        <dbReference type="Google" id="ProtNLM"/>
    </source>
</evidence>
<keyword evidence="4" id="KW-0408">Iron</keyword>
<feature type="transmembrane region" description="Helical" evidence="5">
    <location>
        <begin position="12"/>
        <end position="32"/>
    </location>
</feature>
<dbReference type="InterPro" id="IPR036396">
    <property type="entry name" value="Cyt_P450_sf"/>
</dbReference>
<comment type="caution">
    <text evidence="6">The sequence shown here is derived from an EMBL/GenBank/DDBJ whole genome shotgun (WGS) entry which is preliminary data.</text>
</comment>
<sequence length="417" mass="46237">MADFPPSAMTPIMIYISVILLASAFIYLRFFYVDFAAISSVPEIPGGSLLHGHLYMLGQDHATTAEKWSNEYGWPIYQVRLGNRRLIFLNGFEVAREWLVTRQSHTIDRPSLYTFHNLVSKTSGSLTTSPAIKRLAGMLDLETSRMVEGFFEASKGGKSVSPHIYQKRLALNIVLMFCYGRRFEDIADPLLHRILGDAKIISSFRSTNSNAQDYIPYLRSYFFRDESRSSVANQVRGRRDEWLATLLEEVKESIAAEGNKNCVASGLLTDTQENLTKSEYLTGSSGFQLLMAALPDDVRTILGGLMSGGFETILATAIAGIAYLASPAGQAAQAKAYLELIDASGDAEAAFKEAVEVEKSPYLAAFVRETLRYYPPLHILPPRQTYQEFEWEGAKIPKGVMILANAQAINHGTSNSV</sequence>
<dbReference type="InterPro" id="IPR002401">
    <property type="entry name" value="Cyt_P450_E_grp-I"/>
</dbReference>
<dbReference type="Proteomes" id="UP001430848">
    <property type="component" value="Unassembled WGS sequence"/>
</dbReference>
<gene>
    <name evidence="6" type="ORF">SLS63_003350</name>
</gene>
<dbReference type="PRINTS" id="PR00463">
    <property type="entry name" value="EP450I"/>
</dbReference>
<keyword evidence="5" id="KW-1133">Transmembrane helix</keyword>
<evidence type="ECO:0000256" key="2">
    <source>
        <dbReference type="ARBA" id="ARBA00022723"/>
    </source>
</evidence>
<evidence type="ECO:0000256" key="5">
    <source>
        <dbReference type="SAM" id="Phobius"/>
    </source>
</evidence>
<evidence type="ECO:0000313" key="6">
    <source>
        <dbReference type="EMBL" id="KAK7736372.1"/>
    </source>
</evidence>